<keyword evidence="2" id="KW-1185">Reference proteome</keyword>
<accession>A0ACC0IJQ8</accession>
<evidence type="ECO:0000313" key="2">
    <source>
        <dbReference type="Proteomes" id="UP001060215"/>
    </source>
</evidence>
<sequence>MAESIAGPFVSFVVKRLGEVLIQEANFLRGVSGQVEEMQRELNRMQCFLKDAVAKREEGDERVHNWVAEIREAAYDAEAVIDTYIIKVGFRRETGSILNVLMRYSCVFKFKGCIAIHKVGVEINSIKTKIASIRTSLETYGISAIREGESSSSEKQQLLRRSYPHIVEEDIVGLDDDIKTIVEHLVKEERQCRVVSIWGMGGLGKTTLAKKVYNHNDVRRHFDSFAWAFISQQCNVREVLEGILIKLGTEWREQIKLMKHEELVEKLFEVQSQKKCLVVIDDIWKAQDWEILSTAFPNKKDAGSKILVTTRIEEVASYADQLHKLRHLTKDESWELFEKKASTEFELSTKMMELGKEMVKHCGGLPLAIVVLGGLLANKHRMEEWEMVSRNISYYLNKKGKASHGGVPVSDILALSYQDLPYHLKACFLYLSHLPEDYYICAEKLVQMWMAEGIVSSSVPPEQVGEMRVEETMLDVGMSYLSELVQRCMVQIELNGFNRRIRVCRLHDLMRDLCLLKTQEENFLKVVRVEAFDNQQLKWENSASSSSSSPLTTIRRLVVYYLGDHDDANNIRREYIDLHELTNHDQLRSCKFYCFGNNLKSSNWEQIISLLKGFKLLRILDVERMDIKGENGMLPRDIGNLFHLRYLNIKDSNITSVPSSIGNLRFLQTLDLRTYANLEIPNVLWRLEQLRHLYLPERIELTGTSKLRLDGLSKLETLEAFDTKYCDVRYFPKLTNLRKVEVGWVAPVDLAVILKSPIVLNNSNFSIRGDFRTEEEQSLLRQLLGCHHLHKLHLCGSLNMVKKLPDKFPPNLTKLTLYFTELEEDPMPTLEKLPNLRTLILDFNSYIGKEMVCSSAPPLTITTAPSSSSSGGGRGGGGGGGGGYGGCDGGGFPKLNSLELRQIENLEEWRVEQGAMPCLFRLQISYCEKLKEIPDGLRFITTLHELYIKYASNALRDRVREGGEDFYKVHHVSSIIL</sequence>
<comment type="caution">
    <text evidence="1">The sequence shown here is derived from an EMBL/GenBank/DDBJ whole genome shotgun (WGS) entry which is preliminary data.</text>
</comment>
<protein>
    <submittedName>
        <fullName evidence="1">Disease resistance RPP8-like protein 2</fullName>
    </submittedName>
</protein>
<organism evidence="1 2">
    <name type="scientific">Camellia lanceoleosa</name>
    <dbReference type="NCBI Taxonomy" id="1840588"/>
    <lineage>
        <taxon>Eukaryota</taxon>
        <taxon>Viridiplantae</taxon>
        <taxon>Streptophyta</taxon>
        <taxon>Embryophyta</taxon>
        <taxon>Tracheophyta</taxon>
        <taxon>Spermatophyta</taxon>
        <taxon>Magnoliopsida</taxon>
        <taxon>eudicotyledons</taxon>
        <taxon>Gunneridae</taxon>
        <taxon>Pentapetalae</taxon>
        <taxon>asterids</taxon>
        <taxon>Ericales</taxon>
        <taxon>Theaceae</taxon>
        <taxon>Camellia</taxon>
    </lineage>
</organism>
<dbReference type="Proteomes" id="UP001060215">
    <property type="component" value="Chromosome 3"/>
</dbReference>
<reference evidence="1 2" key="1">
    <citation type="journal article" date="2022" name="Plant J.">
        <title>Chromosome-level genome of Camellia lanceoleosa provides a valuable resource for understanding genome evolution and self-incompatibility.</title>
        <authorList>
            <person name="Gong W."/>
            <person name="Xiao S."/>
            <person name="Wang L."/>
            <person name="Liao Z."/>
            <person name="Chang Y."/>
            <person name="Mo W."/>
            <person name="Hu G."/>
            <person name="Li W."/>
            <person name="Zhao G."/>
            <person name="Zhu H."/>
            <person name="Hu X."/>
            <person name="Ji K."/>
            <person name="Xiang X."/>
            <person name="Song Q."/>
            <person name="Yuan D."/>
            <person name="Jin S."/>
            <person name="Zhang L."/>
        </authorList>
    </citation>
    <scope>NUCLEOTIDE SEQUENCE [LARGE SCALE GENOMIC DNA]</scope>
    <source>
        <strain evidence="1">SQ_2022a</strain>
    </source>
</reference>
<name>A0ACC0IJQ8_9ERIC</name>
<gene>
    <name evidence="1" type="ORF">LOK49_LG02G01665</name>
</gene>
<proteinExistence type="predicted"/>
<evidence type="ECO:0000313" key="1">
    <source>
        <dbReference type="EMBL" id="KAI8025893.1"/>
    </source>
</evidence>
<dbReference type="EMBL" id="CM045760">
    <property type="protein sequence ID" value="KAI8025893.1"/>
    <property type="molecule type" value="Genomic_DNA"/>
</dbReference>